<organism evidence="7 8">
    <name type="scientific">Leucobacter iarius</name>
    <dbReference type="NCBI Taxonomy" id="333963"/>
    <lineage>
        <taxon>Bacteria</taxon>
        <taxon>Bacillati</taxon>
        <taxon>Actinomycetota</taxon>
        <taxon>Actinomycetes</taxon>
        <taxon>Micrococcales</taxon>
        <taxon>Microbacteriaceae</taxon>
        <taxon>Leucobacter</taxon>
    </lineage>
</organism>
<proteinExistence type="predicted"/>
<dbReference type="SMART" id="SM00346">
    <property type="entry name" value="HTH_ICLR"/>
    <property type="match status" value="1"/>
</dbReference>
<keyword evidence="2" id="KW-0238">DNA-binding</keyword>
<dbReference type="PROSITE" id="PS51077">
    <property type="entry name" value="HTH_ICLR"/>
    <property type="match status" value="1"/>
</dbReference>
<evidence type="ECO:0000256" key="2">
    <source>
        <dbReference type="ARBA" id="ARBA00023125"/>
    </source>
</evidence>
<dbReference type="Gene3D" id="1.10.10.10">
    <property type="entry name" value="Winged helix-like DNA-binding domain superfamily/Winged helix DNA-binding domain"/>
    <property type="match status" value="1"/>
</dbReference>
<dbReference type="Pfam" id="PF09339">
    <property type="entry name" value="HTH_IclR"/>
    <property type="match status" value="1"/>
</dbReference>
<dbReference type="PANTHER" id="PTHR30136">
    <property type="entry name" value="HELIX-TURN-HELIX TRANSCRIPTIONAL REGULATOR, ICLR FAMILY"/>
    <property type="match status" value="1"/>
</dbReference>
<evidence type="ECO:0000256" key="3">
    <source>
        <dbReference type="ARBA" id="ARBA00023163"/>
    </source>
</evidence>
<dbReference type="SUPFAM" id="SSF55781">
    <property type="entry name" value="GAF domain-like"/>
    <property type="match status" value="1"/>
</dbReference>
<dbReference type="EMBL" id="BAAAOB010000001">
    <property type="protein sequence ID" value="GAA1785862.1"/>
    <property type="molecule type" value="Genomic_DNA"/>
</dbReference>
<dbReference type="SUPFAM" id="SSF46785">
    <property type="entry name" value="Winged helix' DNA-binding domain"/>
    <property type="match status" value="1"/>
</dbReference>
<feature type="domain" description="HTH iclR-type" evidence="5">
    <location>
        <begin position="22"/>
        <end position="82"/>
    </location>
</feature>
<evidence type="ECO:0000259" key="5">
    <source>
        <dbReference type="PROSITE" id="PS51077"/>
    </source>
</evidence>
<dbReference type="InterPro" id="IPR005471">
    <property type="entry name" value="Tscrpt_reg_IclR_N"/>
</dbReference>
<name>A0ABP4XRL7_9MICO</name>
<evidence type="ECO:0000256" key="1">
    <source>
        <dbReference type="ARBA" id="ARBA00023015"/>
    </source>
</evidence>
<dbReference type="PANTHER" id="PTHR30136:SF24">
    <property type="entry name" value="HTH-TYPE TRANSCRIPTIONAL REPRESSOR ALLR"/>
    <property type="match status" value="1"/>
</dbReference>
<protein>
    <submittedName>
        <fullName evidence="7">IclR family transcriptional regulator C-terminal domain-containing protein</fullName>
    </submittedName>
</protein>
<gene>
    <name evidence="7" type="ORF">GCM10009768_13440</name>
</gene>
<dbReference type="InterPro" id="IPR029016">
    <property type="entry name" value="GAF-like_dom_sf"/>
</dbReference>
<dbReference type="Gene3D" id="3.30.450.40">
    <property type="match status" value="2"/>
</dbReference>
<feature type="region of interest" description="Disordered" evidence="4">
    <location>
        <begin position="1"/>
        <end position="21"/>
    </location>
</feature>
<evidence type="ECO:0000313" key="7">
    <source>
        <dbReference type="EMBL" id="GAA1785862.1"/>
    </source>
</evidence>
<feature type="domain" description="IclR-ED" evidence="6">
    <location>
        <begin position="85"/>
        <end position="236"/>
    </location>
</feature>
<evidence type="ECO:0000256" key="4">
    <source>
        <dbReference type="SAM" id="MobiDB-lite"/>
    </source>
</evidence>
<dbReference type="Proteomes" id="UP001500851">
    <property type="component" value="Unassembled WGS sequence"/>
</dbReference>
<keyword evidence="8" id="KW-1185">Reference proteome</keyword>
<reference evidence="8" key="1">
    <citation type="journal article" date="2019" name="Int. J. Syst. Evol. Microbiol.">
        <title>The Global Catalogue of Microorganisms (GCM) 10K type strain sequencing project: providing services to taxonomists for standard genome sequencing and annotation.</title>
        <authorList>
            <consortium name="The Broad Institute Genomics Platform"/>
            <consortium name="The Broad Institute Genome Sequencing Center for Infectious Disease"/>
            <person name="Wu L."/>
            <person name="Ma J."/>
        </authorList>
    </citation>
    <scope>NUCLEOTIDE SEQUENCE [LARGE SCALE GENOMIC DNA]</scope>
    <source>
        <strain evidence="8">JCM 14736</strain>
    </source>
</reference>
<sequence length="236" mass="24664">MTPSTPETSTEGADGIDSGAGPRAVHRALELLTLIVDSGPQPLSDLARSSGLPTSTTLRSLRALEHWGYIARTDDGGYVAGHRFARSRFDAEPSSAEHLFERSADVLQRLTELSGESSYLAVRGPGRTCIYLREVQSDQPIRHVGFSGWAGRTAPMDGSAVGAVFDGRTPSSGFLVLEALSAPDATVVAAPVLDPAGDIVASISIVGPSFRMGSEHVAELGPLVANASIDLTAALR</sequence>
<evidence type="ECO:0000259" key="6">
    <source>
        <dbReference type="PROSITE" id="PS51078"/>
    </source>
</evidence>
<dbReference type="InterPro" id="IPR036388">
    <property type="entry name" value="WH-like_DNA-bd_sf"/>
</dbReference>
<dbReference type="RefSeq" id="WP_344030840.1">
    <property type="nucleotide sequence ID" value="NZ_BAAAOB010000001.1"/>
</dbReference>
<keyword evidence="3" id="KW-0804">Transcription</keyword>
<evidence type="ECO:0000313" key="8">
    <source>
        <dbReference type="Proteomes" id="UP001500851"/>
    </source>
</evidence>
<dbReference type="InterPro" id="IPR014757">
    <property type="entry name" value="Tscrpt_reg_IclR_C"/>
</dbReference>
<accession>A0ABP4XRL7</accession>
<feature type="compositionally biased region" description="Polar residues" evidence="4">
    <location>
        <begin position="1"/>
        <end position="11"/>
    </location>
</feature>
<dbReference type="InterPro" id="IPR050707">
    <property type="entry name" value="HTH_MetabolicPath_Reg"/>
</dbReference>
<keyword evidence="1" id="KW-0805">Transcription regulation</keyword>
<comment type="caution">
    <text evidence="7">The sequence shown here is derived from an EMBL/GenBank/DDBJ whole genome shotgun (WGS) entry which is preliminary data.</text>
</comment>
<dbReference type="InterPro" id="IPR036390">
    <property type="entry name" value="WH_DNA-bd_sf"/>
</dbReference>
<dbReference type="PROSITE" id="PS51078">
    <property type="entry name" value="ICLR_ED"/>
    <property type="match status" value="1"/>
</dbReference>